<dbReference type="AlphaFoldDB" id="U2PCS2"/>
<proteinExistence type="predicted"/>
<dbReference type="HOGENOM" id="CLU_049574_2_0_0"/>
<dbReference type="Pfam" id="PF09588">
    <property type="entry name" value="YqaJ"/>
    <property type="match status" value="1"/>
</dbReference>
<comment type="caution">
    <text evidence="2">The sequence shown here is derived from an EMBL/GenBank/DDBJ whole genome shotgun (WGS) entry which is preliminary data.</text>
</comment>
<dbReference type="EMBL" id="AWVM01000100">
    <property type="protein sequence ID" value="ERK48325.1"/>
    <property type="molecule type" value="Genomic_DNA"/>
</dbReference>
<gene>
    <name evidence="2" type="ORF">HMPREF9015_01894</name>
</gene>
<sequence length="223" mass="26456">MKMYKEISYSNEEEWLSIRKKGIGGSDAGAIMGKNKYKNIIDVWKDKTGRVQNNFTSPAAQRGKNLEKNIFNSYKEDHPDKKILEVNKMYVHSKYDFIRANLDGEIVYEDKKGILEIKTTTINKWNKYVEEWQNNIPETYLYQILHYFLVTGYEYAVLVAEIKFECFKNENSTPFDLDKRLQTIVVNRADWEDEIQELLNKEIEFWECVRNDTEPRMIKTYGG</sequence>
<dbReference type="RefSeq" id="WP_021746807.1">
    <property type="nucleotide sequence ID" value="NZ_KI271422.1"/>
</dbReference>
<dbReference type="NCBIfam" id="TIGR03033">
    <property type="entry name" value="phage_rel_nuc"/>
    <property type="match status" value="1"/>
</dbReference>
<dbReference type="Gene3D" id="3.90.320.10">
    <property type="match status" value="1"/>
</dbReference>
<dbReference type="InterPro" id="IPR019080">
    <property type="entry name" value="YqaJ_viral_recombinase"/>
</dbReference>
<dbReference type="InterPro" id="IPR017482">
    <property type="entry name" value="Lambda-type_endonuclease"/>
</dbReference>
<evidence type="ECO:0000313" key="2">
    <source>
        <dbReference type="EMBL" id="ERK48325.1"/>
    </source>
</evidence>
<dbReference type="InterPro" id="IPR011335">
    <property type="entry name" value="Restrct_endonuc-II-like"/>
</dbReference>
<feature type="domain" description="YqaJ viral recombinase" evidence="1">
    <location>
        <begin position="14"/>
        <end position="154"/>
    </location>
</feature>
<organism evidence="2 3">
    <name type="scientific">Leptotrichia wadei (strain F0279)</name>
    <dbReference type="NCBI Taxonomy" id="888055"/>
    <lineage>
        <taxon>Bacteria</taxon>
        <taxon>Fusobacteriati</taxon>
        <taxon>Fusobacteriota</taxon>
        <taxon>Fusobacteriia</taxon>
        <taxon>Fusobacteriales</taxon>
        <taxon>Leptotrichiaceae</taxon>
        <taxon>Leptotrichia</taxon>
    </lineage>
</organism>
<dbReference type="eggNOG" id="COG5377">
    <property type="taxonomic scope" value="Bacteria"/>
</dbReference>
<dbReference type="PANTHER" id="PTHR46609:SF6">
    <property type="entry name" value="EXONUCLEASE, PHAGE-TYPE_RECB, C-TERMINAL DOMAIN-CONTAINING PROTEIN-RELATED"/>
    <property type="match status" value="1"/>
</dbReference>
<dbReference type="Proteomes" id="UP000016626">
    <property type="component" value="Unassembled WGS sequence"/>
</dbReference>
<dbReference type="InterPro" id="IPR051703">
    <property type="entry name" value="NF-kappa-B_Signaling_Reg"/>
</dbReference>
<dbReference type="SUPFAM" id="SSF52980">
    <property type="entry name" value="Restriction endonuclease-like"/>
    <property type="match status" value="1"/>
</dbReference>
<dbReference type="InterPro" id="IPR011604">
    <property type="entry name" value="PDDEXK-like_dom_sf"/>
</dbReference>
<dbReference type="PATRIC" id="fig|888055.3.peg.1818"/>
<reference evidence="2 3" key="1">
    <citation type="submission" date="2013-06" db="EMBL/GenBank/DDBJ databases">
        <authorList>
            <person name="Weinstock G."/>
            <person name="Sodergren E."/>
            <person name="Lobos E.A."/>
            <person name="Fulton L."/>
            <person name="Fulton R."/>
            <person name="Courtney L."/>
            <person name="Fronick C."/>
            <person name="O'Laughlin M."/>
            <person name="Godfrey J."/>
            <person name="Wilson R.M."/>
            <person name="Miner T."/>
            <person name="Farmer C."/>
            <person name="Delehaunty K."/>
            <person name="Cordes M."/>
            <person name="Minx P."/>
            <person name="Tomlinson C."/>
            <person name="Chen J."/>
            <person name="Wollam A."/>
            <person name="Pepin K.H."/>
            <person name="Bhonagiri V."/>
            <person name="Zhang X."/>
            <person name="Warren W."/>
            <person name="Mitreva M."/>
            <person name="Mardis E.R."/>
            <person name="Wilson R.K."/>
        </authorList>
    </citation>
    <scope>NUCLEOTIDE SEQUENCE [LARGE SCALE GENOMIC DNA]</scope>
    <source>
        <strain evidence="2 3">F0279</strain>
    </source>
</reference>
<evidence type="ECO:0000259" key="1">
    <source>
        <dbReference type="Pfam" id="PF09588"/>
    </source>
</evidence>
<protein>
    <submittedName>
        <fullName evidence="2">YqaJ viral recombinase family protein</fullName>
    </submittedName>
</protein>
<name>U2PCS2_LEPWF</name>
<dbReference type="PANTHER" id="PTHR46609">
    <property type="entry name" value="EXONUCLEASE, PHAGE-TYPE/RECB, C-TERMINAL DOMAIN-CONTAINING PROTEIN"/>
    <property type="match status" value="1"/>
</dbReference>
<evidence type="ECO:0000313" key="3">
    <source>
        <dbReference type="Proteomes" id="UP000016626"/>
    </source>
</evidence>
<accession>U2PCS2</accession>